<feature type="signal peptide" evidence="1">
    <location>
        <begin position="1"/>
        <end position="18"/>
    </location>
</feature>
<feature type="chain" id="PRO_5020962031" evidence="1">
    <location>
        <begin position="19"/>
        <end position="53"/>
    </location>
</feature>
<gene>
    <name evidence="2" type="ORF">C8035_v006496</name>
</gene>
<evidence type="ECO:0000313" key="2">
    <source>
        <dbReference type="EMBL" id="TDZ36873.1"/>
    </source>
</evidence>
<evidence type="ECO:0000313" key="3">
    <source>
        <dbReference type="Proteomes" id="UP000295083"/>
    </source>
</evidence>
<proteinExistence type="predicted"/>
<organism evidence="2 3">
    <name type="scientific">Colletotrichum spinosum</name>
    <dbReference type="NCBI Taxonomy" id="1347390"/>
    <lineage>
        <taxon>Eukaryota</taxon>
        <taxon>Fungi</taxon>
        <taxon>Dikarya</taxon>
        <taxon>Ascomycota</taxon>
        <taxon>Pezizomycotina</taxon>
        <taxon>Sordariomycetes</taxon>
        <taxon>Hypocreomycetidae</taxon>
        <taxon>Glomerellales</taxon>
        <taxon>Glomerellaceae</taxon>
        <taxon>Colletotrichum</taxon>
        <taxon>Colletotrichum orbiculare species complex</taxon>
    </lineage>
</organism>
<name>A0A4R8QR84_9PEZI</name>
<dbReference type="AlphaFoldDB" id="A0A4R8QR84"/>
<keyword evidence="1" id="KW-0732">Signal</keyword>
<comment type="caution">
    <text evidence="2">The sequence shown here is derived from an EMBL/GenBank/DDBJ whole genome shotgun (WGS) entry which is preliminary data.</text>
</comment>
<protein>
    <submittedName>
        <fullName evidence="2">Uncharacterized protein</fullName>
    </submittedName>
</protein>
<evidence type="ECO:0000256" key="1">
    <source>
        <dbReference type="SAM" id="SignalP"/>
    </source>
</evidence>
<accession>A0A4R8QR84</accession>
<keyword evidence="3" id="KW-1185">Reference proteome</keyword>
<dbReference type="Proteomes" id="UP000295083">
    <property type="component" value="Unassembled WGS sequence"/>
</dbReference>
<reference evidence="2 3" key="1">
    <citation type="submission" date="2018-11" db="EMBL/GenBank/DDBJ databases">
        <title>Genome sequence and assembly of Colletotrichum spinosum.</title>
        <authorList>
            <person name="Gan P."/>
            <person name="Shirasu K."/>
        </authorList>
    </citation>
    <scope>NUCLEOTIDE SEQUENCE [LARGE SCALE GENOMIC DNA]</scope>
    <source>
        <strain evidence="2 3">CBS 515.97</strain>
    </source>
</reference>
<sequence length="53" mass="5532">MKYSIFTMFAIAAAFVAAAPTEQVKRQVPVNEAAMTDANGNIVAFDGAAVPQS</sequence>
<dbReference type="EMBL" id="QAPG01000028">
    <property type="protein sequence ID" value="TDZ36873.1"/>
    <property type="molecule type" value="Genomic_DNA"/>
</dbReference>